<gene>
    <name evidence="2" type="ORF">KFE25_006905</name>
</gene>
<evidence type="ECO:0000313" key="2">
    <source>
        <dbReference type="EMBL" id="KAG8467853.1"/>
    </source>
</evidence>
<evidence type="ECO:0000313" key="3">
    <source>
        <dbReference type="Proteomes" id="UP000751190"/>
    </source>
</evidence>
<reference evidence="2" key="1">
    <citation type="submission" date="2021-05" db="EMBL/GenBank/DDBJ databases">
        <title>The genome of the haptophyte Pavlova lutheri (Diacronema luteri, Pavlovales) - a model for lipid biosynthesis in eukaryotic algae.</title>
        <authorList>
            <person name="Hulatt C.J."/>
            <person name="Posewitz M.C."/>
        </authorList>
    </citation>
    <scope>NUCLEOTIDE SEQUENCE</scope>
    <source>
        <strain evidence="2">NIVA-4/92</strain>
    </source>
</reference>
<dbReference type="AlphaFoldDB" id="A0A8J5XI18"/>
<dbReference type="Proteomes" id="UP000751190">
    <property type="component" value="Unassembled WGS sequence"/>
</dbReference>
<dbReference type="OrthoDB" id="10265777at2759"/>
<evidence type="ECO:0000256" key="1">
    <source>
        <dbReference type="SAM" id="MobiDB-lite"/>
    </source>
</evidence>
<dbReference type="OMA" id="CTDERTW"/>
<feature type="region of interest" description="Disordered" evidence="1">
    <location>
        <begin position="1"/>
        <end position="28"/>
    </location>
</feature>
<dbReference type="EMBL" id="JAGTXO010000005">
    <property type="protein sequence ID" value="KAG8467853.1"/>
    <property type="molecule type" value="Genomic_DNA"/>
</dbReference>
<keyword evidence="3" id="KW-1185">Reference proteome</keyword>
<name>A0A8J5XI18_DIALT</name>
<comment type="caution">
    <text evidence="2">The sequence shown here is derived from an EMBL/GenBank/DDBJ whole genome shotgun (WGS) entry which is preliminary data.</text>
</comment>
<organism evidence="2 3">
    <name type="scientific">Diacronema lutheri</name>
    <name type="common">Unicellular marine alga</name>
    <name type="synonym">Monochrysis lutheri</name>
    <dbReference type="NCBI Taxonomy" id="2081491"/>
    <lineage>
        <taxon>Eukaryota</taxon>
        <taxon>Haptista</taxon>
        <taxon>Haptophyta</taxon>
        <taxon>Pavlovophyceae</taxon>
        <taxon>Pavlovales</taxon>
        <taxon>Pavlovaceae</taxon>
        <taxon>Diacronema</taxon>
    </lineage>
</organism>
<sequence>MDRGRKRPAATTTPPESPLGSPRLGSVRDSCPELCKHLQQEEKKLRSDTFRSILNGELIQRTKDAKALLVEAQQVSSHADAIAHGLTKRVVSALHGTHHMSVQLTTWLGTFTPPLSVGGNAGVSAEVQDGMYANCQSLVQTCSDGLHRMLAFEKERATMHLRCLEEKGGTADERKAIWLRYEGALEENQLHELRKTCLMLRADLLCVAHTLQNNGEHLTTHVDQQLSMF</sequence>
<accession>A0A8J5XI18</accession>
<proteinExistence type="predicted"/>
<protein>
    <submittedName>
        <fullName evidence="2">Uncharacterized protein</fullName>
    </submittedName>
</protein>